<gene>
    <name evidence="1" type="ORF">GOB84_03480</name>
</gene>
<accession>A0ABX0K9X9</accession>
<dbReference type="RefSeq" id="WP_173576220.1">
    <property type="nucleotide sequence ID" value="NZ_WOSW01000003.1"/>
</dbReference>
<evidence type="ECO:0000313" key="1">
    <source>
        <dbReference type="EMBL" id="NHO31633.1"/>
    </source>
</evidence>
<comment type="caution">
    <text evidence="1">The sequence shown here is derived from an EMBL/GenBank/DDBJ whole genome shotgun (WGS) entry which is preliminary data.</text>
</comment>
<evidence type="ECO:0000313" key="2">
    <source>
        <dbReference type="Proteomes" id="UP000615326"/>
    </source>
</evidence>
<keyword evidence="2" id="KW-1185">Reference proteome</keyword>
<sequence length="70" mass="7465">MKLWFCAGGCRNLLMMFYDMCGTIGHGEPDQGRVVVCGLLTYRLAARVLGCVPYALAMLCGPVSGCAAMT</sequence>
<reference evidence="1 2" key="1">
    <citation type="journal article" date="2020" name="Int. J. Syst. Evol. Microbiol.">
        <title>Novel acetic acid bacteria from cider fermentations: Acetobacter conturbans sp. nov. and Acetobacter fallax sp. nov.</title>
        <authorList>
            <person name="Sombolestani A.S."/>
            <person name="Cleenwerck I."/>
            <person name="Cnockaert M."/>
            <person name="Borremans W."/>
            <person name="Wieme A.D."/>
            <person name="De Vuyst L."/>
            <person name="Vandamme P."/>
        </authorList>
    </citation>
    <scope>NUCLEOTIDE SEQUENCE [LARGE SCALE GENOMIC DNA]</scope>
    <source>
        <strain evidence="1 2">LMG 1637</strain>
    </source>
</reference>
<dbReference type="Proteomes" id="UP000615326">
    <property type="component" value="Unassembled WGS sequence"/>
</dbReference>
<dbReference type="EMBL" id="WOSW01000003">
    <property type="protein sequence ID" value="NHO31633.1"/>
    <property type="molecule type" value="Genomic_DNA"/>
</dbReference>
<protein>
    <submittedName>
        <fullName evidence="1">Uncharacterized protein</fullName>
    </submittedName>
</protein>
<proteinExistence type="predicted"/>
<name>A0ABX0K9X9_9PROT</name>
<organism evidence="1 2">
    <name type="scientific">Acetobacter fallax</name>
    <dbReference type="NCBI Taxonomy" id="1737473"/>
    <lineage>
        <taxon>Bacteria</taxon>
        <taxon>Pseudomonadati</taxon>
        <taxon>Pseudomonadota</taxon>
        <taxon>Alphaproteobacteria</taxon>
        <taxon>Acetobacterales</taxon>
        <taxon>Acetobacteraceae</taxon>
        <taxon>Acetobacter</taxon>
    </lineage>
</organism>